<keyword evidence="2" id="KW-0812">Transmembrane</keyword>
<dbReference type="EMBL" id="BTGC01000008">
    <property type="protein sequence ID" value="GMM52496.1"/>
    <property type="molecule type" value="Genomic_DNA"/>
</dbReference>
<keyword evidence="2" id="KW-0472">Membrane</keyword>
<accession>A0AAV5RP97</accession>
<comment type="caution">
    <text evidence="3">The sequence shown here is derived from an EMBL/GenBank/DDBJ whole genome shotgun (WGS) entry which is preliminary data.</text>
</comment>
<proteinExistence type="predicted"/>
<evidence type="ECO:0000313" key="3">
    <source>
        <dbReference type="EMBL" id="GMM52496.1"/>
    </source>
</evidence>
<name>A0AAV5RP97_STABA</name>
<reference evidence="3 4" key="1">
    <citation type="journal article" date="2023" name="Elife">
        <title>Identification of key yeast species and microbe-microbe interactions impacting larval growth of Drosophila in the wild.</title>
        <authorList>
            <person name="Mure A."/>
            <person name="Sugiura Y."/>
            <person name="Maeda R."/>
            <person name="Honda K."/>
            <person name="Sakurai N."/>
            <person name="Takahashi Y."/>
            <person name="Watada M."/>
            <person name="Katoh T."/>
            <person name="Gotoh A."/>
            <person name="Gotoh Y."/>
            <person name="Taniguchi I."/>
            <person name="Nakamura K."/>
            <person name="Hayashi T."/>
            <person name="Katayama T."/>
            <person name="Uemura T."/>
            <person name="Hattori Y."/>
        </authorList>
    </citation>
    <scope>NUCLEOTIDE SEQUENCE [LARGE SCALE GENOMIC DNA]</scope>
    <source>
        <strain evidence="3 4">SB-73</strain>
    </source>
</reference>
<dbReference type="AlphaFoldDB" id="A0AAV5RP97"/>
<feature type="region of interest" description="Disordered" evidence="1">
    <location>
        <begin position="76"/>
        <end position="107"/>
    </location>
</feature>
<evidence type="ECO:0000256" key="2">
    <source>
        <dbReference type="SAM" id="Phobius"/>
    </source>
</evidence>
<feature type="compositionally biased region" description="Basic and acidic residues" evidence="1">
    <location>
        <begin position="96"/>
        <end position="107"/>
    </location>
</feature>
<sequence>MMLKIEIHASPSDYLLIKLSTHVLLVCTILALFRNSSFSMQMSVFLILIAIMVSNGWEYMNSRLNREIVRIPKPKATANSGKQRSFEPTSNYNAKTEIRRDDSENEREKLINRETFNKEDFTSGLTECSPEIWVDLLQI</sequence>
<keyword evidence="4" id="KW-1185">Reference proteome</keyword>
<organism evidence="3 4">
    <name type="scientific">Starmerella bacillaris</name>
    <name type="common">Yeast</name>
    <name type="synonym">Candida zemplinina</name>
    <dbReference type="NCBI Taxonomy" id="1247836"/>
    <lineage>
        <taxon>Eukaryota</taxon>
        <taxon>Fungi</taxon>
        <taxon>Dikarya</taxon>
        <taxon>Ascomycota</taxon>
        <taxon>Saccharomycotina</taxon>
        <taxon>Dipodascomycetes</taxon>
        <taxon>Dipodascales</taxon>
        <taxon>Trichomonascaceae</taxon>
        <taxon>Starmerella</taxon>
    </lineage>
</organism>
<feature type="compositionally biased region" description="Polar residues" evidence="1">
    <location>
        <begin position="77"/>
        <end position="94"/>
    </location>
</feature>
<gene>
    <name evidence="3" type="ORF">DASB73_034590</name>
</gene>
<keyword evidence="2" id="KW-1133">Transmembrane helix</keyword>
<protein>
    <submittedName>
        <fullName evidence="3">Uncharacterized protein</fullName>
    </submittedName>
</protein>
<dbReference type="Proteomes" id="UP001362899">
    <property type="component" value="Unassembled WGS sequence"/>
</dbReference>
<feature type="transmembrane region" description="Helical" evidence="2">
    <location>
        <begin position="12"/>
        <end position="32"/>
    </location>
</feature>
<evidence type="ECO:0000313" key="4">
    <source>
        <dbReference type="Proteomes" id="UP001362899"/>
    </source>
</evidence>
<feature type="transmembrane region" description="Helical" evidence="2">
    <location>
        <begin position="38"/>
        <end position="57"/>
    </location>
</feature>
<evidence type="ECO:0000256" key="1">
    <source>
        <dbReference type="SAM" id="MobiDB-lite"/>
    </source>
</evidence>